<evidence type="ECO:0000313" key="2">
    <source>
        <dbReference type="EMBL" id="OWQ84390.1"/>
    </source>
</evidence>
<proteinExistence type="predicted"/>
<organism evidence="2 3">
    <name type="scientific">Roseateles aquatilis</name>
    <dbReference type="NCBI Taxonomy" id="431061"/>
    <lineage>
        <taxon>Bacteria</taxon>
        <taxon>Pseudomonadati</taxon>
        <taxon>Pseudomonadota</taxon>
        <taxon>Betaproteobacteria</taxon>
        <taxon>Burkholderiales</taxon>
        <taxon>Sphaerotilaceae</taxon>
        <taxon>Roseateles</taxon>
    </lineage>
</organism>
<accession>A0A246IW09</accession>
<sequence length="213" mass="23799">MPREGPPPYRCATFRNRDSGHRHRMIDVALQLLARQLNQHLRQRLGADEDMVVLSNLLEQSGGPVPLAQHKLVLFLAGIERDTLAHRAAQPAGLQQRLQTPEPVYLNLLMMCAANFSGTNYSEALKCLSGAIAFFQARPVLDHQNCPDMDGTLDRLTLNIENLSSAEMHSLWAIHSGRYLPSVLYRVRLVSLDGQWARGRDIVIGQTDVRGLS</sequence>
<gene>
    <name evidence="2" type="ORF">CDN99_24145</name>
</gene>
<dbReference type="InterPro" id="IPR025351">
    <property type="entry name" value="Pvc16_N"/>
</dbReference>
<dbReference type="AlphaFoldDB" id="A0A246IW09"/>
<evidence type="ECO:0000259" key="1">
    <source>
        <dbReference type="Pfam" id="PF14065"/>
    </source>
</evidence>
<feature type="domain" description="Pvc16 N-terminal" evidence="1">
    <location>
        <begin position="31"/>
        <end position="195"/>
    </location>
</feature>
<keyword evidence="3" id="KW-1185">Reference proteome</keyword>
<name>A0A246IW09_9BURK</name>
<comment type="caution">
    <text evidence="2">The sequence shown here is derived from an EMBL/GenBank/DDBJ whole genome shotgun (WGS) entry which is preliminary data.</text>
</comment>
<dbReference type="EMBL" id="NIOF01000016">
    <property type="protein sequence ID" value="OWQ84390.1"/>
    <property type="molecule type" value="Genomic_DNA"/>
</dbReference>
<dbReference type="Pfam" id="PF14065">
    <property type="entry name" value="Pvc16_N"/>
    <property type="match status" value="1"/>
</dbReference>
<evidence type="ECO:0000313" key="3">
    <source>
        <dbReference type="Proteomes" id="UP000197468"/>
    </source>
</evidence>
<protein>
    <recommendedName>
        <fullName evidence="1">Pvc16 N-terminal domain-containing protein</fullName>
    </recommendedName>
</protein>
<reference evidence="2 3" key="1">
    <citation type="journal article" date="2008" name="Int. J. Syst. Evol. Microbiol.">
        <title>Description of Roseateles aquatilis sp. nov. and Roseateles terrae sp. nov., in the class Betaproteobacteria, and emended description of the genus Roseateles.</title>
        <authorList>
            <person name="Gomila M."/>
            <person name="Bowien B."/>
            <person name="Falsen E."/>
            <person name="Moore E.R."/>
            <person name="Lalucat J."/>
        </authorList>
    </citation>
    <scope>NUCLEOTIDE SEQUENCE [LARGE SCALE GENOMIC DNA]</scope>
    <source>
        <strain evidence="2 3">CCUG 48205</strain>
    </source>
</reference>
<dbReference type="Proteomes" id="UP000197468">
    <property type="component" value="Unassembled WGS sequence"/>
</dbReference>